<sequence length="471" mass="51455">MRCSVILLGLLSPFHVLSKAVFAHFLVDNTALFVSSDWEREFSLAQGALIDAFALNIAYNVTSNERQIPLAFEVANSVGFKLFFSFDYDGNGPWPKEDVLALMGTYQSNGAYYAENTQPLVSTFEGSSNATNWIDIKSETNCFLIPDWSSVGARDAWDAAYNVADGLFSWDAWPNGVRPMDGSVDETYLSVIDASKYMMAVSPWFYTNLPGYDKNWVWNSDNLWVDRWAQIISVQPAFVQIISWNDFGESHYIGSLHSSPAMDTGALYDYVSTMPHDGWRNVLPTFISMYKNGTSDVTQESLTSYYTPERGSNCSTANTTLNTASHGQMEYSVDLLGGIKIYYDAVLASPANITIKVGDVDVQATWDATRSPASGPGVYHGSYTVPVLPDADETSDVTVSLSRDDGIIAQIQGMSIGGCGEDGMQNFNAWVGTENVVESTDSSVSSTTPVSSLGAVLSIALFVTASQVVWI</sequence>
<reference evidence="2 3" key="1">
    <citation type="journal article" date="2024" name="IMA Fungus">
        <title>IMA Genome - F19 : A genome assembly and annotation guide to empower mycologists, including annotated draft genome sequences of Ceratocystis pirilliformis, Diaporthe australafricana, Fusarium ophioides, Paecilomyces lecythidis, and Sporothrix stenoceras.</title>
        <authorList>
            <person name="Aylward J."/>
            <person name="Wilson A.M."/>
            <person name="Visagie C.M."/>
            <person name="Spraker J."/>
            <person name="Barnes I."/>
            <person name="Buitendag C."/>
            <person name="Ceriani C."/>
            <person name="Del Mar Angel L."/>
            <person name="du Plessis D."/>
            <person name="Fuchs T."/>
            <person name="Gasser K."/>
            <person name="Kramer D."/>
            <person name="Li W."/>
            <person name="Munsamy K."/>
            <person name="Piso A."/>
            <person name="Price J.L."/>
            <person name="Sonnekus B."/>
            <person name="Thomas C."/>
            <person name="van der Nest A."/>
            <person name="van Dijk A."/>
            <person name="van Heerden A."/>
            <person name="van Vuuren N."/>
            <person name="Yilmaz N."/>
            <person name="Duong T.A."/>
            <person name="van der Merwe N.A."/>
            <person name="Wingfield M.J."/>
            <person name="Wingfield B.D."/>
        </authorList>
    </citation>
    <scope>NUCLEOTIDE SEQUENCE [LARGE SCALE GENOMIC DNA]</scope>
    <source>
        <strain evidence="2 3">CMW 18300</strain>
    </source>
</reference>
<evidence type="ECO:0000313" key="3">
    <source>
        <dbReference type="Proteomes" id="UP001583177"/>
    </source>
</evidence>
<dbReference type="CDD" id="cd11577">
    <property type="entry name" value="GH71"/>
    <property type="match status" value="1"/>
</dbReference>
<proteinExistence type="predicted"/>
<dbReference type="Pfam" id="PF03659">
    <property type="entry name" value="Glyco_hydro_71"/>
    <property type="match status" value="1"/>
</dbReference>
<dbReference type="InterPro" id="IPR005197">
    <property type="entry name" value="Glyco_hydro_71"/>
</dbReference>
<dbReference type="Gene3D" id="3.20.20.80">
    <property type="entry name" value="Glycosidases"/>
    <property type="match status" value="1"/>
</dbReference>
<keyword evidence="1" id="KW-0732">Signal</keyword>
<protein>
    <submittedName>
        <fullName evidence="2">Glucan endo-1,3-alpha-glucosidase agn1</fullName>
    </submittedName>
</protein>
<feature type="chain" id="PRO_5046110359" evidence="1">
    <location>
        <begin position="19"/>
        <end position="471"/>
    </location>
</feature>
<dbReference type="EMBL" id="JAWRVE010000158">
    <property type="protein sequence ID" value="KAL1852518.1"/>
    <property type="molecule type" value="Genomic_DNA"/>
</dbReference>
<name>A0ABR3W424_9PEZI</name>
<evidence type="ECO:0000256" key="1">
    <source>
        <dbReference type="SAM" id="SignalP"/>
    </source>
</evidence>
<evidence type="ECO:0000313" key="2">
    <source>
        <dbReference type="EMBL" id="KAL1852518.1"/>
    </source>
</evidence>
<accession>A0ABR3W424</accession>
<comment type="caution">
    <text evidence="2">The sequence shown here is derived from an EMBL/GenBank/DDBJ whole genome shotgun (WGS) entry which is preliminary data.</text>
</comment>
<gene>
    <name evidence="2" type="primary">agn1_2</name>
    <name evidence="2" type="ORF">Daus18300_012116</name>
</gene>
<feature type="signal peptide" evidence="1">
    <location>
        <begin position="1"/>
        <end position="18"/>
    </location>
</feature>
<keyword evidence="3" id="KW-1185">Reference proteome</keyword>
<dbReference type="Proteomes" id="UP001583177">
    <property type="component" value="Unassembled WGS sequence"/>
</dbReference>
<organism evidence="2 3">
    <name type="scientific">Diaporthe australafricana</name>
    <dbReference type="NCBI Taxonomy" id="127596"/>
    <lineage>
        <taxon>Eukaryota</taxon>
        <taxon>Fungi</taxon>
        <taxon>Dikarya</taxon>
        <taxon>Ascomycota</taxon>
        <taxon>Pezizomycotina</taxon>
        <taxon>Sordariomycetes</taxon>
        <taxon>Sordariomycetidae</taxon>
        <taxon>Diaporthales</taxon>
        <taxon>Diaporthaceae</taxon>
        <taxon>Diaporthe</taxon>
    </lineage>
</organism>